<dbReference type="Pfam" id="PF13439">
    <property type="entry name" value="Glyco_transf_4"/>
    <property type="match status" value="1"/>
</dbReference>
<accession>A0A4Y4DZU3</accession>
<dbReference type="InterPro" id="IPR001296">
    <property type="entry name" value="Glyco_trans_1"/>
</dbReference>
<dbReference type="Gene3D" id="3.40.50.2000">
    <property type="entry name" value="Glycogen Phosphorylase B"/>
    <property type="match status" value="2"/>
</dbReference>
<evidence type="ECO:0000313" key="7">
    <source>
        <dbReference type="Proteomes" id="UP000316612"/>
    </source>
</evidence>
<dbReference type="GO" id="GO:0016757">
    <property type="term" value="F:glycosyltransferase activity"/>
    <property type="evidence" value="ECO:0007669"/>
    <property type="project" value="UniProtKB-KW"/>
</dbReference>
<sequence>MKLLTVKNVENILIFRERILPESETFIRSHYESLVKSRWNPLLVGLTRVESPLTTQEDVLLFDNVTRLRQRIFDILRFDFKIYNWLKEVKPALIHAHFGSGAVKILPLARMLNIPLVVSFHGVDINVLPNRDTFQGKLYRRRLKGLFKYADGLVANSHFLAQRIEQLGGAPEKIKVIPPHFNLVSETCESPSVDLRRGVLFVGRLVPVKGGEDALRSYALLPAELQKEHPLILAGDGMLMKTLKTLASELAINVEFRGVCSREEIRELMLHSAVLLNPSKVTPDGATESFGIVFAEAALAQLPVVSYDSGAVSEIVLNKVTGLLADEGRFDVLADHLAGLLEDSITRMNMGINAAENLVEKFSPDRRDELVNDLYRQILREKI</sequence>
<name>A0A4Y4DZU3_GLUUR</name>
<keyword evidence="3 6" id="KW-0808">Transferase</keyword>
<proteinExistence type="predicted"/>
<dbReference type="Pfam" id="PF00534">
    <property type="entry name" value="Glycos_transf_1"/>
    <property type="match status" value="1"/>
</dbReference>
<organism evidence="6 7">
    <name type="scientific">Glutamicibacter uratoxydans</name>
    <name type="common">Arthrobacter uratoxydans</name>
    <dbReference type="NCBI Taxonomy" id="43667"/>
    <lineage>
        <taxon>Bacteria</taxon>
        <taxon>Bacillati</taxon>
        <taxon>Actinomycetota</taxon>
        <taxon>Actinomycetes</taxon>
        <taxon>Micrococcales</taxon>
        <taxon>Micrococcaceae</taxon>
        <taxon>Glutamicibacter</taxon>
    </lineage>
</organism>
<evidence type="ECO:0000256" key="2">
    <source>
        <dbReference type="ARBA" id="ARBA00022676"/>
    </source>
</evidence>
<dbReference type="PANTHER" id="PTHR45947">
    <property type="entry name" value="SULFOQUINOVOSYL TRANSFERASE SQD2"/>
    <property type="match status" value="1"/>
</dbReference>
<dbReference type="InterPro" id="IPR028098">
    <property type="entry name" value="Glyco_trans_4-like_N"/>
</dbReference>
<feature type="domain" description="Glycosyltransferase subfamily 4-like N-terminal" evidence="5">
    <location>
        <begin position="64"/>
        <end position="179"/>
    </location>
</feature>
<dbReference type="PANTHER" id="PTHR45947:SF3">
    <property type="entry name" value="SULFOQUINOVOSYL TRANSFERASE SQD2"/>
    <property type="match status" value="1"/>
</dbReference>
<dbReference type="OrthoDB" id="477186at2"/>
<dbReference type="InterPro" id="IPR050194">
    <property type="entry name" value="Glycosyltransferase_grp1"/>
</dbReference>
<gene>
    <name evidence="6" type="ORF">AUR04nite_34030</name>
</gene>
<dbReference type="EMBL" id="BJNY01000030">
    <property type="protein sequence ID" value="GED07871.1"/>
    <property type="molecule type" value="Genomic_DNA"/>
</dbReference>
<evidence type="ECO:0000259" key="5">
    <source>
        <dbReference type="Pfam" id="PF13439"/>
    </source>
</evidence>
<dbReference type="RefSeq" id="WP_141367400.1">
    <property type="nucleotide sequence ID" value="NZ_BAAAJL010000003.1"/>
</dbReference>
<evidence type="ECO:0000313" key="6">
    <source>
        <dbReference type="EMBL" id="GED07871.1"/>
    </source>
</evidence>
<keyword evidence="2" id="KW-0328">Glycosyltransferase</keyword>
<reference evidence="6 7" key="1">
    <citation type="submission" date="2019-06" db="EMBL/GenBank/DDBJ databases">
        <title>Whole genome shotgun sequence of Glutamicibacter uratoxydans NBRC 15515.</title>
        <authorList>
            <person name="Hosoyama A."/>
            <person name="Uohara A."/>
            <person name="Ohji S."/>
            <person name="Ichikawa N."/>
        </authorList>
    </citation>
    <scope>NUCLEOTIDE SEQUENCE [LARGE SCALE GENOMIC DNA]</scope>
    <source>
        <strain evidence="6 7">NBRC 15515</strain>
    </source>
</reference>
<comment type="caution">
    <text evidence="6">The sequence shown here is derived from an EMBL/GenBank/DDBJ whole genome shotgun (WGS) entry which is preliminary data.</text>
</comment>
<dbReference type="GO" id="GO:1901137">
    <property type="term" value="P:carbohydrate derivative biosynthetic process"/>
    <property type="evidence" value="ECO:0007669"/>
    <property type="project" value="UniProtKB-ARBA"/>
</dbReference>
<evidence type="ECO:0000256" key="1">
    <source>
        <dbReference type="ARBA" id="ARBA00021292"/>
    </source>
</evidence>
<dbReference type="SUPFAM" id="SSF53756">
    <property type="entry name" value="UDP-Glycosyltransferase/glycogen phosphorylase"/>
    <property type="match status" value="1"/>
</dbReference>
<feature type="domain" description="Glycosyl transferase family 1" evidence="4">
    <location>
        <begin position="199"/>
        <end position="355"/>
    </location>
</feature>
<keyword evidence="7" id="KW-1185">Reference proteome</keyword>
<evidence type="ECO:0000256" key="3">
    <source>
        <dbReference type="ARBA" id="ARBA00022679"/>
    </source>
</evidence>
<protein>
    <recommendedName>
        <fullName evidence="1">D-inositol 3-phosphate glycosyltransferase</fullName>
    </recommendedName>
</protein>
<dbReference type="Proteomes" id="UP000316612">
    <property type="component" value="Unassembled WGS sequence"/>
</dbReference>
<evidence type="ECO:0000259" key="4">
    <source>
        <dbReference type="Pfam" id="PF00534"/>
    </source>
</evidence>
<dbReference type="AlphaFoldDB" id="A0A4Y4DZU3"/>